<dbReference type="Proteomes" id="UP001201549">
    <property type="component" value="Unassembled WGS sequence"/>
</dbReference>
<sequence>MLNLDSSDTHIPSIEAKRYKFNNDSATYLWHCRLGHIGVKRMKKLHKDGFSELLGYESFDASESCLLGKMTKTP</sequence>
<dbReference type="InterPro" id="IPR025724">
    <property type="entry name" value="GAG-pre-integrase_dom"/>
</dbReference>
<dbReference type="Pfam" id="PF13976">
    <property type="entry name" value="gag_pre-integrs"/>
    <property type="match status" value="1"/>
</dbReference>
<evidence type="ECO:0000259" key="1">
    <source>
        <dbReference type="Pfam" id="PF13976"/>
    </source>
</evidence>
<protein>
    <submittedName>
        <fullName evidence="2">GAG-pre-integrase domain-containing protein</fullName>
    </submittedName>
</protein>
<name>A0ABT2FR34_9GAMM</name>
<evidence type="ECO:0000313" key="2">
    <source>
        <dbReference type="EMBL" id="MCS4558804.1"/>
    </source>
</evidence>
<feature type="domain" description="GAG-pre-integrase" evidence="1">
    <location>
        <begin position="20"/>
        <end position="70"/>
    </location>
</feature>
<evidence type="ECO:0000313" key="3">
    <source>
        <dbReference type="Proteomes" id="UP001201549"/>
    </source>
</evidence>
<feature type="non-terminal residue" evidence="2">
    <location>
        <position position="74"/>
    </location>
</feature>
<gene>
    <name evidence="2" type="ORF">L9G74_20505</name>
</gene>
<comment type="caution">
    <text evidence="2">The sequence shown here is derived from an EMBL/GenBank/DDBJ whole genome shotgun (WGS) entry which is preliminary data.</text>
</comment>
<reference evidence="3" key="1">
    <citation type="submission" date="2023-07" db="EMBL/GenBank/DDBJ databases">
        <title>Shewanella mangrovi sp. nov., an acetaldehyde- degrading bacterium isolated from mangrove sediment.</title>
        <authorList>
            <person name="Liu Y."/>
        </authorList>
    </citation>
    <scope>NUCLEOTIDE SEQUENCE [LARGE SCALE GENOMIC DNA]</scope>
    <source>
        <strain evidence="3">C32</strain>
    </source>
</reference>
<proteinExistence type="predicted"/>
<dbReference type="EMBL" id="JAKOGG010000237">
    <property type="protein sequence ID" value="MCS4558804.1"/>
    <property type="molecule type" value="Genomic_DNA"/>
</dbReference>
<keyword evidence="3" id="KW-1185">Reference proteome</keyword>
<organism evidence="2 3">
    <name type="scientific">Shewanella electrica</name>
    <dbReference type="NCBI Taxonomy" id="515560"/>
    <lineage>
        <taxon>Bacteria</taxon>
        <taxon>Pseudomonadati</taxon>
        <taxon>Pseudomonadota</taxon>
        <taxon>Gammaproteobacteria</taxon>
        <taxon>Alteromonadales</taxon>
        <taxon>Shewanellaceae</taxon>
        <taxon>Shewanella</taxon>
    </lineage>
</organism>
<accession>A0ABT2FR34</accession>